<protein>
    <recommendedName>
        <fullName evidence="4">Lipoprotein</fullName>
    </recommendedName>
</protein>
<proteinExistence type="predicted"/>
<dbReference type="RefSeq" id="WP_094365338.1">
    <property type="nucleotide sequence ID" value="NZ_NMVQ01000046.1"/>
</dbReference>
<comment type="caution">
    <text evidence="2">The sequence shown here is derived from an EMBL/GenBank/DDBJ whole genome shotgun (WGS) entry which is preliminary data.</text>
</comment>
<evidence type="ECO:0000313" key="3">
    <source>
        <dbReference type="Proteomes" id="UP000216311"/>
    </source>
</evidence>
<dbReference type="OrthoDB" id="3731377at2"/>
<gene>
    <name evidence="2" type="ORF">CGZ93_16985</name>
</gene>
<evidence type="ECO:0000256" key="1">
    <source>
        <dbReference type="SAM" id="SignalP"/>
    </source>
</evidence>
<name>A0A255GN78_9ACTN</name>
<keyword evidence="1" id="KW-0732">Signal</keyword>
<keyword evidence="3" id="KW-1185">Reference proteome</keyword>
<feature type="signal peptide" evidence="1">
    <location>
        <begin position="1"/>
        <end position="24"/>
    </location>
</feature>
<dbReference type="EMBL" id="NMVQ01000046">
    <property type="protein sequence ID" value="OYO17259.1"/>
    <property type="molecule type" value="Genomic_DNA"/>
</dbReference>
<evidence type="ECO:0000313" key="2">
    <source>
        <dbReference type="EMBL" id="OYO17259.1"/>
    </source>
</evidence>
<dbReference type="PROSITE" id="PS51257">
    <property type="entry name" value="PROKAR_LIPOPROTEIN"/>
    <property type="match status" value="1"/>
</dbReference>
<feature type="chain" id="PRO_5039581240" description="Lipoprotein" evidence="1">
    <location>
        <begin position="25"/>
        <end position="361"/>
    </location>
</feature>
<dbReference type="Proteomes" id="UP000216311">
    <property type="component" value="Unassembled WGS sequence"/>
</dbReference>
<reference evidence="2 3" key="1">
    <citation type="submission" date="2017-07" db="EMBL/GenBank/DDBJ databases">
        <title>Draft whole genome sequences of clinical Proprionibacteriaceae strains.</title>
        <authorList>
            <person name="Bernier A.-M."/>
            <person name="Bernard K."/>
            <person name="Domingo M.-C."/>
        </authorList>
    </citation>
    <scope>NUCLEOTIDE SEQUENCE [LARGE SCALE GENOMIC DNA]</scope>
    <source>
        <strain evidence="2 3">NML 130396</strain>
    </source>
</reference>
<organism evidence="2 3">
    <name type="scientific">Enemella dayhoffiae</name>
    <dbReference type="NCBI Taxonomy" id="2016507"/>
    <lineage>
        <taxon>Bacteria</taxon>
        <taxon>Bacillati</taxon>
        <taxon>Actinomycetota</taxon>
        <taxon>Actinomycetes</taxon>
        <taxon>Propionibacteriales</taxon>
        <taxon>Propionibacteriaceae</taxon>
        <taxon>Enemella</taxon>
    </lineage>
</organism>
<accession>A0A255GN78</accession>
<sequence>MWWRRGWGLALVSVLLLVACTPRPDPAPSSAWQRIEVGGVSPDSLATAGTEVLVGGHTVAVEQTRPRLLSLRDGRVSEVSLRSATPYGEVAEPVQVAAVGDRIHLLGTARGGAHGNPRWTTWSGDAGAVVEHEQVFWVFGGHESGTMVALVAGSAGPVVVGSWAGERGMDVALWTADQDGTRWERRESAGTELASTTTRQYEAHGAAGSGGELVVVAGEQLELDHELRRRPVVWIWESRGAAVRRIELPADEGRADSASCSESACFVAGVTGGRAALWQVWPGSVRAVAVPELAVDAGTPAQVLLDGSGALVVAQSGGVVKVAGRGGDGPAGRPVGAVRAFDGGWLVLVRGPQGAGVWRVS</sequence>
<evidence type="ECO:0008006" key="4">
    <source>
        <dbReference type="Google" id="ProtNLM"/>
    </source>
</evidence>
<dbReference type="AlphaFoldDB" id="A0A255GN78"/>